<name>A0A7R8ULR2_HERIL</name>
<keyword evidence="7" id="KW-0819">tRNA processing</keyword>
<evidence type="ECO:0000313" key="10">
    <source>
        <dbReference type="EMBL" id="CAD7082872.1"/>
    </source>
</evidence>
<dbReference type="UniPathway" id="UPA00988"/>
<dbReference type="OMA" id="DLLCYQS"/>
<dbReference type="InParanoid" id="A0A7R8ULR2"/>
<dbReference type="GO" id="GO:0002098">
    <property type="term" value="P:tRNA wobble uridine modification"/>
    <property type="evidence" value="ECO:0007669"/>
    <property type="project" value="InterPro"/>
</dbReference>
<keyword evidence="11" id="KW-1185">Reference proteome</keyword>
<keyword evidence="6" id="KW-0963">Cytoplasm</keyword>
<evidence type="ECO:0000256" key="8">
    <source>
        <dbReference type="ARBA" id="ARBA00023242"/>
    </source>
</evidence>
<protein>
    <recommendedName>
        <fullName evidence="5">Elongator complex protein 5</fullName>
    </recommendedName>
</protein>
<evidence type="ECO:0000256" key="1">
    <source>
        <dbReference type="ARBA" id="ARBA00004123"/>
    </source>
</evidence>
<keyword evidence="8" id="KW-0539">Nucleus</keyword>
<dbReference type="AlphaFoldDB" id="A0A7R8ULR2"/>
<evidence type="ECO:0000256" key="6">
    <source>
        <dbReference type="ARBA" id="ARBA00022490"/>
    </source>
</evidence>
<evidence type="ECO:0000256" key="5">
    <source>
        <dbReference type="ARBA" id="ARBA00020264"/>
    </source>
</evidence>
<evidence type="ECO:0000256" key="9">
    <source>
        <dbReference type="SAM" id="MobiDB-lite"/>
    </source>
</evidence>
<evidence type="ECO:0000256" key="3">
    <source>
        <dbReference type="ARBA" id="ARBA00005043"/>
    </source>
</evidence>
<dbReference type="Proteomes" id="UP000594454">
    <property type="component" value="Chromosome 2"/>
</dbReference>
<dbReference type="PANTHER" id="PTHR15641">
    <property type="entry name" value="ELONGATOR COMPLEX PROTEIN 5"/>
    <property type="match status" value="1"/>
</dbReference>
<dbReference type="OrthoDB" id="166907at2759"/>
<feature type="compositionally biased region" description="Acidic residues" evidence="9">
    <location>
        <begin position="222"/>
        <end position="238"/>
    </location>
</feature>
<comment type="subcellular location">
    <subcellularLocation>
        <location evidence="2">Cytoplasm</location>
    </subcellularLocation>
    <subcellularLocation>
        <location evidence="1">Nucleus</location>
    </subcellularLocation>
</comment>
<dbReference type="GO" id="GO:0000049">
    <property type="term" value="F:tRNA binding"/>
    <property type="evidence" value="ECO:0007669"/>
    <property type="project" value="TreeGrafter"/>
</dbReference>
<organism evidence="10 11">
    <name type="scientific">Hermetia illucens</name>
    <name type="common">Black soldier fly</name>
    <dbReference type="NCBI Taxonomy" id="343691"/>
    <lineage>
        <taxon>Eukaryota</taxon>
        <taxon>Metazoa</taxon>
        <taxon>Ecdysozoa</taxon>
        <taxon>Arthropoda</taxon>
        <taxon>Hexapoda</taxon>
        <taxon>Insecta</taxon>
        <taxon>Pterygota</taxon>
        <taxon>Neoptera</taxon>
        <taxon>Endopterygota</taxon>
        <taxon>Diptera</taxon>
        <taxon>Brachycera</taxon>
        <taxon>Stratiomyomorpha</taxon>
        <taxon>Stratiomyidae</taxon>
        <taxon>Hermetiinae</taxon>
        <taxon>Hermetia</taxon>
    </lineage>
</organism>
<evidence type="ECO:0000256" key="4">
    <source>
        <dbReference type="ARBA" id="ARBA00009567"/>
    </source>
</evidence>
<dbReference type="GO" id="GO:0005634">
    <property type="term" value="C:nucleus"/>
    <property type="evidence" value="ECO:0007669"/>
    <property type="project" value="UniProtKB-SubCell"/>
</dbReference>
<evidence type="ECO:0000256" key="7">
    <source>
        <dbReference type="ARBA" id="ARBA00022694"/>
    </source>
</evidence>
<dbReference type="InterPro" id="IPR019519">
    <property type="entry name" value="Elp5"/>
</dbReference>
<sequence length="238" mass="27234">MISNLLINQQKFTLFVDNVGMERFSDQLIQALLKQQGQNSVQSIPANPIYHLDKVLHDITDEPLDLPVRTNIVLQPLAKLLNVYTPKSIFQLVNKLKKNSNVQQVFLWATTKNIAEHFVVPFLEHLSDQIVTLLDRNHLTIITRKTGGVVTNKYYQYQLGNGDFTVREVKKSVQKPAEPEPKPEASFKIDLEEEEMVARNALKLPYERTTDADVGQILYTPDVDDDFDEEDPDDDLCI</sequence>
<proteinExistence type="inferred from homology"/>
<comment type="similarity">
    <text evidence="4">Belongs to the ELP5 family.</text>
</comment>
<accession>A0A7R8ULR2</accession>
<feature type="region of interest" description="Disordered" evidence="9">
    <location>
        <begin position="215"/>
        <end position="238"/>
    </location>
</feature>
<comment type="pathway">
    <text evidence="3">tRNA modification; 5-methoxycarbonylmethyl-2-thiouridine-tRNA biosynthesis.</text>
</comment>
<gene>
    <name evidence="10" type="ORF">HERILL_LOCUS5873</name>
</gene>
<evidence type="ECO:0000313" key="11">
    <source>
        <dbReference type="Proteomes" id="UP000594454"/>
    </source>
</evidence>
<dbReference type="GO" id="GO:0005829">
    <property type="term" value="C:cytosol"/>
    <property type="evidence" value="ECO:0007669"/>
    <property type="project" value="TreeGrafter"/>
</dbReference>
<evidence type="ECO:0000256" key="2">
    <source>
        <dbReference type="ARBA" id="ARBA00004496"/>
    </source>
</evidence>
<reference evidence="10 11" key="1">
    <citation type="submission" date="2020-11" db="EMBL/GenBank/DDBJ databases">
        <authorList>
            <person name="Wallbank WR R."/>
            <person name="Pardo Diaz C."/>
            <person name="Kozak K."/>
            <person name="Martin S."/>
            <person name="Jiggins C."/>
            <person name="Moest M."/>
            <person name="Warren A I."/>
            <person name="Generalovic N T."/>
            <person name="Byers J.R.P. K."/>
            <person name="Montejo-Kovacevich G."/>
            <person name="Yen C E."/>
        </authorList>
    </citation>
    <scope>NUCLEOTIDE SEQUENCE [LARGE SCALE GENOMIC DNA]</scope>
</reference>
<dbReference type="GO" id="GO:0033588">
    <property type="term" value="C:elongator holoenzyme complex"/>
    <property type="evidence" value="ECO:0007669"/>
    <property type="project" value="InterPro"/>
</dbReference>
<dbReference type="FunCoup" id="A0A7R8ULR2">
    <property type="interactions" value="41"/>
</dbReference>
<dbReference type="EMBL" id="LR899010">
    <property type="protein sequence ID" value="CAD7082872.1"/>
    <property type="molecule type" value="Genomic_DNA"/>
</dbReference>
<dbReference type="PANTHER" id="PTHR15641:SF1">
    <property type="entry name" value="ELONGATOR COMPLEX PROTEIN 5"/>
    <property type="match status" value="1"/>
</dbReference>